<dbReference type="AlphaFoldDB" id="A0A834AN34"/>
<evidence type="ECO:0000313" key="2">
    <source>
        <dbReference type="Proteomes" id="UP000664940"/>
    </source>
</evidence>
<sequence>MLVMIIIPSLGNDRIPCVSLMLYSKKPTSYSHRPLLKNVGGRIIYVYPYNILCLCISFDYLFTLDKHFLTISIYLSKSFFPLHICLHHRAEVGTCSFESFGHQKGSCGVTKNTALSCLFFFIIQVAYL</sequence>
<evidence type="ECO:0000313" key="1">
    <source>
        <dbReference type="EMBL" id="KAF6114488.1"/>
    </source>
</evidence>
<comment type="caution">
    <text evidence="1">The sequence shown here is derived from an EMBL/GenBank/DDBJ whole genome shotgun (WGS) entry which is preliminary data.</text>
</comment>
<proteinExistence type="predicted"/>
<name>A0A834AN34_9CHIR</name>
<protein>
    <submittedName>
        <fullName evidence="1">Uncharacterized protein</fullName>
    </submittedName>
</protein>
<accession>A0A834AN34</accession>
<gene>
    <name evidence="1" type="ORF">HJG60_010480</name>
</gene>
<reference evidence="1 2" key="1">
    <citation type="journal article" date="2020" name="Nature">
        <title>Six reference-quality genomes reveal evolution of bat adaptations.</title>
        <authorList>
            <person name="Jebb D."/>
            <person name="Huang Z."/>
            <person name="Pippel M."/>
            <person name="Hughes G.M."/>
            <person name="Lavrichenko K."/>
            <person name="Devanna P."/>
            <person name="Winkler S."/>
            <person name="Jermiin L.S."/>
            <person name="Skirmuntt E.C."/>
            <person name="Katzourakis A."/>
            <person name="Burkitt-Gray L."/>
            <person name="Ray D.A."/>
            <person name="Sullivan K.A.M."/>
            <person name="Roscito J.G."/>
            <person name="Kirilenko B.M."/>
            <person name="Davalos L.M."/>
            <person name="Corthals A.P."/>
            <person name="Power M.L."/>
            <person name="Jones G."/>
            <person name="Ransome R.D."/>
            <person name="Dechmann D.K.N."/>
            <person name="Locatelli A.G."/>
            <person name="Puechmaille S.J."/>
            <person name="Fedrigo O."/>
            <person name="Jarvis E.D."/>
            <person name="Hiller M."/>
            <person name="Vernes S.C."/>
            <person name="Myers E.W."/>
            <person name="Teeling E.C."/>
        </authorList>
    </citation>
    <scope>NUCLEOTIDE SEQUENCE [LARGE SCALE GENOMIC DNA]</scope>
    <source>
        <strain evidence="1">Bat1K_MPI-CBG_1</strain>
    </source>
</reference>
<organism evidence="1 2">
    <name type="scientific">Phyllostomus discolor</name>
    <name type="common">pale spear-nosed bat</name>
    <dbReference type="NCBI Taxonomy" id="89673"/>
    <lineage>
        <taxon>Eukaryota</taxon>
        <taxon>Metazoa</taxon>
        <taxon>Chordata</taxon>
        <taxon>Craniata</taxon>
        <taxon>Vertebrata</taxon>
        <taxon>Euteleostomi</taxon>
        <taxon>Mammalia</taxon>
        <taxon>Eutheria</taxon>
        <taxon>Laurasiatheria</taxon>
        <taxon>Chiroptera</taxon>
        <taxon>Yangochiroptera</taxon>
        <taxon>Phyllostomidae</taxon>
        <taxon>Phyllostominae</taxon>
        <taxon>Phyllostomus</taxon>
    </lineage>
</organism>
<dbReference type="Proteomes" id="UP000664940">
    <property type="component" value="Unassembled WGS sequence"/>
</dbReference>
<dbReference type="EMBL" id="JABVXQ010000004">
    <property type="protein sequence ID" value="KAF6114488.1"/>
    <property type="molecule type" value="Genomic_DNA"/>
</dbReference>